<accession>A0A2N6LFH3</accession>
<name>A0A2N6LFH3_9CYAN</name>
<reference evidence="1 2" key="1">
    <citation type="submission" date="2017-07" db="EMBL/GenBank/DDBJ databases">
        <title>Genomes of Fischerella (Mastigocladus) sp. strains.</title>
        <authorList>
            <person name="Miller S.R."/>
        </authorList>
    </citation>
    <scope>NUCLEOTIDE SEQUENCE [LARGE SCALE GENOMIC DNA]</scope>
    <source>
        <strain evidence="1 2">CCMEE 5318</strain>
    </source>
</reference>
<protein>
    <submittedName>
        <fullName evidence="1">Uncharacterized protein</fullName>
    </submittedName>
</protein>
<gene>
    <name evidence="1" type="ORF">CEN46_12470</name>
</gene>
<dbReference type="EMBL" id="NMQE01000357">
    <property type="protein sequence ID" value="PMB22365.1"/>
    <property type="molecule type" value="Genomic_DNA"/>
</dbReference>
<proteinExistence type="predicted"/>
<comment type="caution">
    <text evidence="1">The sequence shown here is derived from an EMBL/GenBank/DDBJ whole genome shotgun (WGS) entry which is preliminary data.</text>
</comment>
<sequence>MANVQVNTIADILNRLTCNTTNNDRTIVVEKMGWVYICTLAMEIKCVSNYPIDVQVSLLGKSNVAEYPQLAIALRLNSEIFAFEL</sequence>
<organism evidence="1 2">
    <name type="scientific">Fischerella thermalis CCMEE 5318</name>
    <dbReference type="NCBI Taxonomy" id="2019666"/>
    <lineage>
        <taxon>Bacteria</taxon>
        <taxon>Bacillati</taxon>
        <taxon>Cyanobacteriota</taxon>
        <taxon>Cyanophyceae</taxon>
        <taxon>Nostocales</taxon>
        <taxon>Hapalosiphonaceae</taxon>
        <taxon>Fischerella</taxon>
    </lineage>
</organism>
<evidence type="ECO:0000313" key="1">
    <source>
        <dbReference type="EMBL" id="PMB22365.1"/>
    </source>
</evidence>
<dbReference type="AlphaFoldDB" id="A0A2N6LFH3"/>
<dbReference type="Proteomes" id="UP000235081">
    <property type="component" value="Unassembled WGS sequence"/>
</dbReference>
<evidence type="ECO:0000313" key="2">
    <source>
        <dbReference type="Proteomes" id="UP000235081"/>
    </source>
</evidence>